<evidence type="ECO:0000313" key="4">
    <source>
        <dbReference type="EMBL" id="CAB4242165.1"/>
    </source>
</evidence>
<dbReference type="InterPro" id="IPR005021">
    <property type="entry name" value="Terminase_largesu-like"/>
</dbReference>
<organism evidence="3">
    <name type="scientific">uncultured Caudovirales phage</name>
    <dbReference type="NCBI Taxonomy" id="2100421"/>
    <lineage>
        <taxon>Viruses</taxon>
        <taxon>Duplodnaviria</taxon>
        <taxon>Heunggongvirae</taxon>
        <taxon>Uroviricota</taxon>
        <taxon>Caudoviricetes</taxon>
        <taxon>Peduoviridae</taxon>
        <taxon>Maltschvirus</taxon>
        <taxon>Maltschvirus maltsch</taxon>
    </lineage>
</organism>
<feature type="domain" description="Terminase large subunit-like ATPase" evidence="1">
    <location>
        <begin position="75"/>
        <end position="248"/>
    </location>
</feature>
<protein>
    <submittedName>
        <fullName evidence="3">COG4626 Phage terminase-like protein, large subunit</fullName>
    </submittedName>
    <submittedName>
        <fullName evidence="4">Terminase large subunit, Lambdalikevirus-type</fullName>
    </submittedName>
</protein>
<dbReference type="GO" id="GO:0004519">
    <property type="term" value="F:endonuclease activity"/>
    <property type="evidence" value="ECO:0007669"/>
    <property type="project" value="InterPro"/>
</dbReference>
<proteinExistence type="predicted"/>
<evidence type="ECO:0000259" key="1">
    <source>
        <dbReference type="Pfam" id="PF03354"/>
    </source>
</evidence>
<evidence type="ECO:0000259" key="2">
    <source>
        <dbReference type="Pfam" id="PF20441"/>
    </source>
</evidence>
<dbReference type="InterPro" id="IPR027417">
    <property type="entry name" value="P-loop_NTPase"/>
</dbReference>
<dbReference type="Gene3D" id="3.30.420.240">
    <property type="match status" value="1"/>
</dbReference>
<dbReference type="PANTHER" id="PTHR41287:SF1">
    <property type="entry name" value="PROTEIN YMFN"/>
    <property type="match status" value="1"/>
</dbReference>
<dbReference type="Pfam" id="PF20441">
    <property type="entry name" value="TerL_nuclease"/>
    <property type="match status" value="1"/>
</dbReference>
<dbReference type="PANTHER" id="PTHR41287">
    <property type="match status" value="1"/>
</dbReference>
<gene>
    <name evidence="3" type="ORF">UFOVP263_4</name>
    <name evidence="4" type="ORF">UFOVP91_59</name>
</gene>
<accession>A0A6J5LHY2</accession>
<dbReference type="InterPro" id="IPR046462">
    <property type="entry name" value="TerL_nuclease"/>
</dbReference>
<evidence type="ECO:0000313" key="3">
    <source>
        <dbReference type="EMBL" id="CAB4133791.1"/>
    </source>
</evidence>
<sequence length="552" mass="62374">MNWQDGVQYAIDVTKGNINVCNDIRLACQRFLDYQENKHWEYEFREEFVEHILEFVGLLSHTKGPDAGTPIVLEPFQILLLCQIYGFRYKRDLDKRMTTDVIVFIPRKAGKSTLTAVIALYELTFGEAGAEVFTLATNREQASIVFDAAKGMIENMPIEASEWFNVSKYQIGKAGDSQTIFKALSRDNKKSGDGKNASCAIIDEAAQIIDRNSIEVIHSGMVARKNPLRIYITTASFTKDTKFYEDMRMYQSMLHGEATDNPHWFGLLYSLDPSDDWKDPSTWAKANPMHGISIYQDAIAERCAQARLKPAALNEFLCKTLNIYVSANAAWIDRQHWDDSAGEKQGEPEAVFMGFDLAATRDLNAVCTLFRYADDDYYAEFKFFLPEDGLSIVPTHYRDIFDQAVKSGILHITEGNVMDDREISDYIKKQAELYNIKEVGYDAYNAASLVARLHENGIPVKKVGQGMAVLSNPSKHIEKLVMSKSIRHDNNPFVGWQWSNCEVYVDVNSNVKVRKSEADKSAKVDGVIALIVAMHCSLDHPLISSSYGFRSI</sequence>
<feature type="domain" description="Terminase large subunit-like endonuclease" evidence="2">
    <location>
        <begin position="262"/>
        <end position="536"/>
    </location>
</feature>
<dbReference type="EMBL" id="LR797827">
    <property type="protein sequence ID" value="CAB4242165.1"/>
    <property type="molecule type" value="Genomic_DNA"/>
</dbReference>
<dbReference type="InterPro" id="IPR046461">
    <property type="entry name" value="TerL_ATPase"/>
</dbReference>
<dbReference type="Pfam" id="PF03354">
    <property type="entry name" value="TerL_ATPase"/>
    <property type="match status" value="1"/>
</dbReference>
<reference evidence="3" key="1">
    <citation type="submission" date="2020-04" db="EMBL/GenBank/DDBJ databases">
        <authorList>
            <person name="Chiriac C."/>
            <person name="Salcher M."/>
            <person name="Ghai R."/>
            <person name="Kavagutti S V."/>
        </authorList>
    </citation>
    <scope>NUCLEOTIDE SEQUENCE</scope>
</reference>
<name>A0A6J5LHY2_9CAUD</name>
<dbReference type="Gene3D" id="3.40.50.300">
    <property type="entry name" value="P-loop containing nucleotide triphosphate hydrolases"/>
    <property type="match status" value="1"/>
</dbReference>
<dbReference type="EMBL" id="LR796275">
    <property type="protein sequence ID" value="CAB4133791.1"/>
    <property type="molecule type" value="Genomic_DNA"/>
</dbReference>